<evidence type="ECO:0000256" key="1">
    <source>
        <dbReference type="ARBA" id="ARBA00001798"/>
    </source>
</evidence>
<dbReference type="SUPFAM" id="SSF57850">
    <property type="entry name" value="RING/U-box"/>
    <property type="match status" value="3"/>
</dbReference>
<proteinExistence type="predicted"/>
<dbReference type="PANTHER" id="PTHR11685">
    <property type="entry name" value="RBR FAMILY RING FINGER AND IBR DOMAIN-CONTAINING"/>
    <property type="match status" value="1"/>
</dbReference>
<reference evidence="10 11" key="1">
    <citation type="journal article" date="2019" name="Nat. Ecol. Evol.">
        <title>Megaphylogeny resolves global patterns of mushroom evolution.</title>
        <authorList>
            <person name="Varga T."/>
            <person name="Krizsan K."/>
            <person name="Foldi C."/>
            <person name="Dima B."/>
            <person name="Sanchez-Garcia M."/>
            <person name="Sanchez-Ramirez S."/>
            <person name="Szollosi G.J."/>
            <person name="Szarkandi J.G."/>
            <person name="Papp V."/>
            <person name="Albert L."/>
            <person name="Andreopoulos W."/>
            <person name="Angelini C."/>
            <person name="Antonin V."/>
            <person name="Barry K.W."/>
            <person name="Bougher N.L."/>
            <person name="Buchanan P."/>
            <person name="Buyck B."/>
            <person name="Bense V."/>
            <person name="Catcheside P."/>
            <person name="Chovatia M."/>
            <person name="Cooper J."/>
            <person name="Damon W."/>
            <person name="Desjardin D."/>
            <person name="Finy P."/>
            <person name="Geml J."/>
            <person name="Haridas S."/>
            <person name="Hughes K."/>
            <person name="Justo A."/>
            <person name="Karasinski D."/>
            <person name="Kautmanova I."/>
            <person name="Kiss B."/>
            <person name="Kocsube S."/>
            <person name="Kotiranta H."/>
            <person name="LaButti K.M."/>
            <person name="Lechner B.E."/>
            <person name="Liimatainen K."/>
            <person name="Lipzen A."/>
            <person name="Lukacs Z."/>
            <person name="Mihaltcheva S."/>
            <person name="Morgado L.N."/>
            <person name="Niskanen T."/>
            <person name="Noordeloos M.E."/>
            <person name="Ohm R.A."/>
            <person name="Ortiz-Santana B."/>
            <person name="Ovrebo C."/>
            <person name="Racz N."/>
            <person name="Riley R."/>
            <person name="Savchenko A."/>
            <person name="Shiryaev A."/>
            <person name="Soop K."/>
            <person name="Spirin V."/>
            <person name="Szebenyi C."/>
            <person name="Tomsovsky M."/>
            <person name="Tulloss R.E."/>
            <person name="Uehling J."/>
            <person name="Grigoriev I.V."/>
            <person name="Vagvolgyi C."/>
            <person name="Papp T."/>
            <person name="Martin F.M."/>
            <person name="Miettinen O."/>
            <person name="Hibbett D.S."/>
            <person name="Nagy L.G."/>
        </authorList>
    </citation>
    <scope>NUCLEOTIDE SEQUENCE [LARGE SCALE GENOMIC DNA]</scope>
    <source>
        <strain evidence="10 11">CBS 309.79</strain>
    </source>
</reference>
<dbReference type="InterPro" id="IPR031127">
    <property type="entry name" value="E3_UB_ligase_RBR"/>
</dbReference>
<dbReference type="STRING" id="1884261.A0A5C3QH94"/>
<sequence length="604" mass="67560">MATFATPNNPLVPKHDLGTDPDLASELLIAQLLEQEVQDLLSGKAAEQLQLQQITGHDEVKPLVSSSFEDDAELAFQLYAADARMSSDATFAASLQAQTNAGQVADHQYAQGVAARERKFALDVEFAKKLHQLEDQGSPTADAQDVEGVLDTRVIQDIMSQTYGDTRKGKRRAHEDETLNGKTAVKRELHSPDIKAEEGVHVVDLSLATCGICLDSFRLTYSPINAAKFANSSSMLPFGMEVPCPGKHKYCGGCLTSYIRTKLDPNDVGQATVEAIVFPIKCPECTVEAWPAGITESVAERVLSEKTMQLWHQQKTFDSLPRLFCPNSKCSQFVQAHEDPDQPQAQCPSCQHLMCVPCRVPWHADITCEQFQALPLDERSPEDRATLQLARSKRWRRCYQCQSLVELAQGCNHITCRCGAHFCFRCGAKWSMVKGQYKCTRVPACEVWDEDMLLDEQERVNGAEPLPPPPPIAVHNPPPAQPIFRAPPPALPPPPYQQQAPHRIGLAIAQRQPPQLPLEWMEDDDVIRGRHWFTNDMFSSLTCGYCGCRVNSRAALRHHLANVRHHSVFACCGRFFRREVDFARHVESYPNRYGYHAYQYSVVV</sequence>
<dbReference type="Gene3D" id="3.30.40.10">
    <property type="entry name" value="Zinc/RING finger domain, C3HC4 (zinc finger)"/>
    <property type="match status" value="1"/>
</dbReference>
<accession>A0A5C3QH94</accession>
<dbReference type="OrthoDB" id="9977870at2759"/>
<dbReference type="Gene3D" id="1.20.120.1750">
    <property type="match status" value="1"/>
</dbReference>
<dbReference type="InterPro" id="IPR044066">
    <property type="entry name" value="TRIAD_supradom"/>
</dbReference>
<keyword evidence="5" id="KW-0677">Repeat</keyword>
<evidence type="ECO:0000256" key="6">
    <source>
        <dbReference type="ARBA" id="ARBA00022771"/>
    </source>
</evidence>
<keyword evidence="4" id="KW-0479">Metal-binding</keyword>
<organism evidence="10 11">
    <name type="scientific">Pterulicium gracile</name>
    <dbReference type="NCBI Taxonomy" id="1884261"/>
    <lineage>
        <taxon>Eukaryota</taxon>
        <taxon>Fungi</taxon>
        <taxon>Dikarya</taxon>
        <taxon>Basidiomycota</taxon>
        <taxon>Agaricomycotina</taxon>
        <taxon>Agaricomycetes</taxon>
        <taxon>Agaricomycetidae</taxon>
        <taxon>Agaricales</taxon>
        <taxon>Pleurotineae</taxon>
        <taxon>Pterulaceae</taxon>
        <taxon>Pterulicium</taxon>
    </lineage>
</organism>
<dbReference type="InterPro" id="IPR002867">
    <property type="entry name" value="IBR_dom"/>
</dbReference>
<feature type="domain" description="RING-type" evidence="9">
    <location>
        <begin position="206"/>
        <end position="449"/>
    </location>
</feature>
<dbReference type="GO" id="GO:0016567">
    <property type="term" value="P:protein ubiquitination"/>
    <property type="evidence" value="ECO:0007669"/>
    <property type="project" value="InterPro"/>
</dbReference>
<dbReference type="Pfam" id="PF01485">
    <property type="entry name" value="IBR"/>
    <property type="match status" value="2"/>
</dbReference>
<evidence type="ECO:0000256" key="7">
    <source>
        <dbReference type="ARBA" id="ARBA00022786"/>
    </source>
</evidence>
<dbReference type="PROSITE" id="PS51873">
    <property type="entry name" value="TRIAD"/>
    <property type="match status" value="1"/>
</dbReference>
<evidence type="ECO:0000256" key="2">
    <source>
        <dbReference type="ARBA" id="ARBA00012251"/>
    </source>
</evidence>
<dbReference type="CDD" id="cd22582">
    <property type="entry name" value="BRcat_RBR_unk"/>
    <property type="match status" value="1"/>
</dbReference>
<keyword evidence="6" id="KW-0863">Zinc-finger</keyword>
<dbReference type="SMART" id="SM00647">
    <property type="entry name" value="IBR"/>
    <property type="match status" value="2"/>
</dbReference>
<evidence type="ECO:0000256" key="3">
    <source>
        <dbReference type="ARBA" id="ARBA00022679"/>
    </source>
</evidence>
<comment type="catalytic activity">
    <reaction evidence="1">
        <text>[E2 ubiquitin-conjugating enzyme]-S-ubiquitinyl-L-cysteine + [acceptor protein]-L-lysine = [E2 ubiquitin-conjugating enzyme]-L-cysteine + [acceptor protein]-N(6)-ubiquitinyl-L-lysine.</text>
        <dbReference type="EC" id="2.3.2.31"/>
    </reaction>
</comment>
<name>A0A5C3QH94_9AGAR</name>
<dbReference type="CDD" id="cd22584">
    <property type="entry name" value="Rcat_RBR_unk"/>
    <property type="match status" value="1"/>
</dbReference>
<evidence type="ECO:0000256" key="4">
    <source>
        <dbReference type="ARBA" id="ARBA00022723"/>
    </source>
</evidence>
<evidence type="ECO:0000313" key="11">
    <source>
        <dbReference type="Proteomes" id="UP000305067"/>
    </source>
</evidence>
<keyword evidence="3" id="KW-0808">Transferase</keyword>
<evidence type="ECO:0000313" key="10">
    <source>
        <dbReference type="EMBL" id="TFK97663.1"/>
    </source>
</evidence>
<protein>
    <recommendedName>
        <fullName evidence="2">RBR-type E3 ubiquitin transferase</fullName>
        <ecNumber evidence="2">2.3.2.31</ecNumber>
    </recommendedName>
</protein>
<dbReference type="GO" id="GO:0061630">
    <property type="term" value="F:ubiquitin protein ligase activity"/>
    <property type="evidence" value="ECO:0007669"/>
    <property type="project" value="UniProtKB-EC"/>
</dbReference>
<dbReference type="Proteomes" id="UP000305067">
    <property type="component" value="Unassembled WGS sequence"/>
</dbReference>
<keyword evidence="8" id="KW-0862">Zinc</keyword>
<evidence type="ECO:0000256" key="8">
    <source>
        <dbReference type="ARBA" id="ARBA00022833"/>
    </source>
</evidence>
<dbReference type="GO" id="GO:0008270">
    <property type="term" value="F:zinc ion binding"/>
    <property type="evidence" value="ECO:0007669"/>
    <property type="project" value="UniProtKB-KW"/>
</dbReference>
<keyword evidence="7" id="KW-0833">Ubl conjugation pathway</keyword>
<dbReference type="EMBL" id="ML178845">
    <property type="protein sequence ID" value="TFK97663.1"/>
    <property type="molecule type" value="Genomic_DNA"/>
</dbReference>
<evidence type="ECO:0000259" key="9">
    <source>
        <dbReference type="PROSITE" id="PS51873"/>
    </source>
</evidence>
<gene>
    <name evidence="10" type="ORF">BDV98DRAFT_596411</name>
</gene>
<keyword evidence="11" id="KW-1185">Reference proteome</keyword>
<dbReference type="EC" id="2.3.2.31" evidence="2"/>
<dbReference type="AlphaFoldDB" id="A0A5C3QH94"/>
<dbReference type="PROSITE" id="PS00028">
    <property type="entry name" value="ZINC_FINGER_C2H2_1"/>
    <property type="match status" value="1"/>
</dbReference>
<dbReference type="InterPro" id="IPR013083">
    <property type="entry name" value="Znf_RING/FYVE/PHD"/>
</dbReference>
<dbReference type="InterPro" id="IPR013087">
    <property type="entry name" value="Znf_C2H2_type"/>
</dbReference>
<evidence type="ECO:0000256" key="5">
    <source>
        <dbReference type="ARBA" id="ARBA00022737"/>
    </source>
</evidence>